<evidence type="ECO:0000313" key="9">
    <source>
        <dbReference type="EMBL" id="MXY93006.1"/>
    </source>
</evidence>
<keyword evidence="3" id="KW-1003">Cell membrane</keyword>
<dbReference type="SUPFAM" id="SSF161098">
    <property type="entry name" value="MetI-like"/>
    <property type="match status" value="1"/>
</dbReference>
<reference evidence="9" key="1">
    <citation type="submission" date="2019-09" db="EMBL/GenBank/DDBJ databases">
        <title>Characterisation of the sponge microbiome using genome-centric metagenomics.</title>
        <authorList>
            <person name="Engelberts J.P."/>
            <person name="Robbins S.J."/>
            <person name="De Goeij J.M."/>
            <person name="Aranda M."/>
            <person name="Bell S.C."/>
            <person name="Webster N.S."/>
        </authorList>
    </citation>
    <scope>NUCLEOTIDE SEQUENCE</scope>
    <source>
        <strain evidence="9">SB0664_bin_27</strain>
    </source>
</reference>
<keyword evidence="6 7" id="KW-0472">Membrane</keyword>
<dbReference type="Pfam" id="PF00528">
    <property type="entry name" value="BPD_transp_1"/>
    <property type="match status" value="1"/>
</dbReference>
<dbReference type="CDD" id="cd06261">
    <property type="entry name" value="TM_PBP2"/>
    <property type="match status" value="1"/>
</dbReference>
<evidence type="ECO:0000256" key="3">
    <source>
        <dbReference type="ARBA" id="ARBA00022475"/>
    </source>
</evidence>
<protein>
    <submittedName>
        <fullName evidence="9">Sugar ABC transporter permease</fullName>
    </submittedName>
</protein>
<dbReference type="EMBL" id="VXRG01000053">
    <property type="protein sequence ID" value="MXY93006.1"/>
    <property type="molecule type" value="Genomic_DNA"/>
</dbReference>
<evidence type="ECO:0000259" key="8">
    <source>
        <dbReference type="PROSITE" id="PS50928"/>
    </source>
</evidence>
<comment type="similarity">
    <text evidence="7">Belongs to the binding-protein-dependent transport system permease family.</text>
</comment>
<evidence type="ECO:0000256" key="5">
    <source>
        <dbReference type="ARBA" id="ARBA00022989"/>
    </source>
</evidence>
<name>A0A6B0YPN8_9CHLR</name>
<keyword evidence="5 7" id="KW-1133">Transmembrane helix</keyword>
<dbReference type="PANTHER" id="PTHR30193">
    <property type="entry name" value="ABC TRANSPORTER PERMEASE PROTEIN"/>
    <property type="match status" value="1"/>
</dbReference>
<feature type="transmembrane region" description="Helical" evidence="7">
    <location>
        <begin position="226"/>
        <end position="247"/>
    </location>
</feature>
<evidence type="ECO:0000256" key="7">
    <source>
        <dbReference type="RuleBase" id="RU363032"/>
    </source>
</evidence>
<dbReference type="PROSITE" id="PS50928">
    <property type="entry name" value="ABC_TM1"/>
    <property type="match status" value="1"/>
</dbReference>
<feature type="transmembrane region" description="Helical" evidence="7">
    <location>
        <begin position="285"/>
        <end position="307"/>
    </location>
</feature>
<dbReference type="AlphaFoldDB" id="A0A6B0YPN8"/>
<feature type="domain" description="ABC transmembrane type-1" evidence="8">
    <location>
        <begin position="94"/>
        <end position="308"/>
    </location>
</feature>
<evidence type="ECO:0000256" key="2">
    <source>
        <dbReference type="ARBA" id="ARBA00022448"/>
    </source>
</evidence>
<dbReference type="GO" id="GO:0005886">
    <property type="term" value="C:plasma membrane"/>
    <property type="evidence" value="ECO:0007669"/>
    <property type="project" value="UniProtKB-SubCell"/>
</dbReference>
<feature type="transmembrane region" description="Helical" evidence="7">
    <location>
        <begin position="131"/>
        <end position="152"/>
    </location>
</feature>
<feature type="transmembrane region" description="Helical" evidence="7">
    <location>
        <begin position="98"/>
        <end position="119"/>
    </location>
</feature>
<dbReference type="InterPro" id="IPR035906">
    <property type="entry name" value="MetI-like_sf"/>
</dbReference>
<comment type="subcellular location">
    <subcellularLocation>
        <location evidence="1 7">Cell membrane</location>
        <topology evidence="1 7">Multi-pass membrane protein</topology>
    </subcellularLocation>
</comment>
<dbReference type="InterPro" id="IPR051393">
    <property type="entry name" value="ABC_transporter_permease"/>
</dbReference>
<dbReference type="GO" id="GO:0055085">
    <property type="term" value="P:transmembrane transport"/>
    <property type="evidence" value="ECO:0007669"/>
    <property type="project" value="InterPro"/>
</dbReference>
<accession>A0A6B0YPN8</accession>
<dbReference type="InterPro" id="IPR000515">
    <property type="entry name" value="MetI-like"/>
</dbReference>
<feature type="transmembrane region" description="Helical" evidence="7">
    <location>
        <begin position="32"/>
        <end position="55"/>
    </location>
</feature>
<keyword evidence="4 7" id="KW-0812">Transmembrane</keyword>
<evidence type="ECO:0000256" key="1">
    <source>
        <dbReference type="ARBA" id="ARBA00004651"/>
    </source>
</evidence>
<comment type="caution">
    <text evidence="9">The sequence shown here is derived from an EMBL/GenBank/DDBJ whole genome shotgun (WGS) entry which is preliminary data.</text>
</comment>
<gene>
    <name evidence="9" type="ORF">F4Y42_06095</name>
</gene>
<keyword evidence="2 7" id="KW-0813">Transport</keyword>
<sequence>MTSIADGSGASGRAETMGVWFVVKRTLRKPQFWFGFTMIVPLLIWYWIFSFWPIIQAFRMSTVAYKLLDPSNSPFVGAGNFLKIANHPLFWVSVKNTIMWAVYSFIFHLPLAMLIAVFLSKVRRGRNVYQALIFVPVVVSLVAVSLLFKMLMDPEVGQLNKLLSGVGLPELQWLSSSSSALPTAVIIATWKGLGFFVVILTAGMLNIPSELYDAALVDGTNPWQQFWRITMPLMGHTILLITVLLAIGSLQEFTLPTVLFGSEGGPGNSTYLYNMLIYQEAFLDIRFGTATAASLLQFAFILVISILQIKLIRPTWSY</sequence>
<proteinExistence type="inferred from homology"/>
<evidence type="ECO:0000256" key="4">
    <source>
        <dbReference type="ARBA" id="ARBA00022692"/>
    </source>
</evidence>
<feature type="transmembrane region" description="Helical" evidence="7">
    <location>
        <begin position="180"/>
        <end position="205"/>
    </location>
</feature>
<evidence type="ECO:0000256" key="6">
    <source>
        <dbReference type="ARBA" id="ARBA00023136"/>
    </source>
</evidence>
<organism evidence="9">
    <name type="scientific">Caldilineaceae bacterium SB0664_bin_27</name>
    <dbReference type="NCBI Taxonomy" id="2605260"/>
    <lineage>
        <taxon>Bacteria</taxon>
        <taxon>Bacillati</taxon>
        <taxon>Chloroflexota</taxon>
        <taxon>Caldilineae</taxon>
        <taxon>Caldilineales</taxon>
        <taxon>Caldilineaceae</taxon>
    </lineage>
</organism>
<dbReference type="Gene3D" id="1.10.3720.10">
    <property type="entry name" value="MetI-like"/>
    <property type="match status" value="1"/>
</dbReference>
<dbReference type="PANTHER" id="PTHR30193:SF37">
    <property type="entry name" value="INNER MEMBRANE ABC TRANSPORTER PERMEASE PROTEIN YCJO"/>
    <property type="match status" value="1"/>
</dbReference>